<evidence type="ECO:0000256" key="1">
    <source>
        <dbReference type="ARBA" id="ARBA00010126"/>
    </source>
</evidence>
<dbReference type="InterPro" id="IPR042816">
    <property type="entry name" value="Nsrp1"/>
</dbReference>
<feature type="compositionally biased region" description="Basic and acidic residues" evidence="3">
    <location>
        <begin position="198"/>
        <end position="218"/>
    </location>
</feature>
<accession>A0AAV5WH94</accession>
<feature type="domain" description="Nuclear speckle splicing regulatory protein 1 N-terminal" evidence="4">
    <location>
        <begin position="66"/>
        <end position="165"/>
    </location>
</feature>
<evidence type="ECO:0000313" key="5">
    <source>
        <dbReference type="EMBL" id="GMT29865.1"/>
    </source>
</evidence>
<dbReference type="EMBL" id="BTSY01000005">
    <property type="protein sequence ID" value="GMT29865.1"/>
    <property type="molecule type" value="Genomic_DNA"/>
</dbReference>
<feature type="non-terminal residue" evidence="5">
    <location>
        <position position="1"/>
    </location>
</feature>
<dbReference type="GO" id="GO:0000381">
    <property type="term" value="P:regulation of alternative mRNA splicing, via spliceosome"/>
    <property type="evidence" value="ECO:0007669"/>
    <property type="project" value="InterPro"/>
</dbReference>
<dbReference type="Proteomes" id="UP001432322">
    <property type="component" value="Unassembled WGS sequence"/>
</dbReference>
<dbReference type="PANTHER" id="PTHR31938:SF4">
    <property type="entry name" value="NUCLEAR SPECKLE SPLICING REGULATORY PROTEIN 1"/>
    <property type="match status" value="1"/>
</dbReference>
<protein>
    <recommendedName>
        <fullName evidence="4">Nuclear speckle splicing regulatory protein 1 N-terminal domain-containing protein</fullName>
    </recommendedName>
</protein>
<reference evidence="5" key="1">
    <citation type="submission" date="2023-10" db="EMBL/GenBank/DDBJ databases">
        <title>Genome assembly of Pristionchus species.</title>
        <authorList>
            <person name="Yoshida K."/>
            <person name="Sommer R.J."/>
        </authorList>
    </citation>
    <scope>NUCLEOTIDE SEQUENCE</scope>
    <source>
        <strain evidence="5">RS5133</strain>
    </source>
</reference>
<proteinExistence type="inferred from homology"/>
<evidence type="ECO:0000256" key="2">
    <source>
        <dbReference type="ARBA" id="ARBA00023054"/>
    </source>
</evidence>
<sequence>PNPAIIMTDPSKKKFGLIFKAKIDAKKPASTIVPAVFGDDVEEEQKYDGASVYSSLVAPKSTKQAERAHELAIAEDPTIFDYDANYEAMERDNTEKMAEQKNKNAAKQSCIRVLDRVARDINQQQKQRLAEKGQFDDKEEFITSSYRKQLEAVQKLREEEEDETRCDDLAVVAQEKIAVPVSIGISPSKTEKGAGYSDQEKAGNKVEESKTEEEQKAERFEQLKAIVKNRNGPDEEDELRKRYFERKVDLPM</sequence>
<evidence type="ECO:0000259" key="4">
    <source>
        <dbReference type="Pfam" id="PF09745"/>
    </source>
</evidence>
<evidence type="ECO:0000313" key="6">
    <source>
        <dbReference type="Proteomes" id="UP001432322"/>
    </source>
</evidence>
<gene>
    <name evidence="5" type="ORF">PFISCL1PPCAC_21163</name>
</gene>
<keyword evidence="6" id="KW-1185">Reference proteome</keyword>
<dbReference type="Pfam" id="PF09745">
    <property type="entry name" value="NSRP1_N"/>
    <property type="match status" value="1"/>
</dbReference>
<keyword evidence="2" id="KW-0175">Coiled coil</keyword>
<comment type="similarity">
    <text evidence="1">Belongs to the NSRP1 family.</text>
</comment>
<dbReference type="AlphaFoldDB" id="A0AAV5WH94"/>
<evidence type="ECO:0000256" key="3">
    <source>
        <dbReference type="SAM" id="MobiDB-lite"/>
    </source>
</evidence>
<name>A0AAV5WH94_9BILA</name>
<dbReference type="PANTHER" id="PTHR31938">
    <property type="entry name" value="NUCLEAR SPECKLE SPLICING REGULATORY PROTEIN 1"/>
    <property type="match status" value="1"/>
</dbReference>
<dbReference type="InterPro" id="IPR018612">
    <property type="entry name" value="NSRP1_N"/>
</dbReference>
<comment type="caution">
    <text evidence="5">The sequence shown here is derived from an EMBL/GenBank/DDBJ whole genome shotgun (WGS) entry which is preliminary data.</text>
</comment>
<feature type="region of interest" description="Disordered" evidence="3">
    <location>
        <begin position="185"/>
        <end position="218"/>
    </location>
</feature>
<organism evidence="5 6">
    <name type="scientific">Pristionchus fissidentatus</name>
    <dbReference type="NCBI Taxonomy" id="1538716"/>
    <lineage>
        <taxon>Eukaryota</taxon>
        <taxon>Metazoa</taxon>
        <taxon>Ecdysozoa</taxon>
        <taxon>Nematoda</taxon>
        <taxon>Chromadorea</taxon>
        <taxon>Rhabditida</taxon>
        <taxon>Rhabditina</taxon>
        <taxon>Diplogasteromorpha</taxon>
        <taxon>Diplogasteroidea</taxon>
        <taxon>Neodiplogasteridae</taxon>
        <taxon>Pristionchus</taxon>
    </lineage>
</organism>